<dbReference type="Pfam" id="PF00367">
    <property type="entry name" value="PTS_EIIB"/>
    <property type="match status" value="1"/>
</dbReference>
<evidence type="ECO:0000256" key="7">
    <source>
        <dbReference type="ARBA" id="ARBA00022692"/>
    </source>
</evidence>
<evidence type="ECO:0000313" key="18">
    <source>
        <dbReference type="EMBL" id="MBC1614663.1"/>
    </source>
</evidence>
<evidence type="ECO:0000313" key="24">
    <source>
        <dbReference type="EMBL" id="MBC2372829.1"/>
    </source>
</evidence>
<dbReference type="Pfam" id="PF02378">
    <property type="entry name" value="PTS_EIIC"/>
    <property type="match status" value="1"/>
</dbReference>
<keyword evidence="25" id="KW-1185">Reference proteome</keyword>
<keyword evidence="4" id="KW-0762">Sugar transport</keyword>
<dbReference type="Proteomes" id="UP000550367">
    <property type="component" value="Unassembled WGS sequence"/>
</dbReference>
<feature type="transmembrane region" description="Helical" evidence="12">
    <location>
        <begin position="258"/>
        <end position="275"/>
    </location>
</feature>
<proteinExistence type="predicted"/>
<feature type="transmembrane region" description="Helical" evidence="12">
    <location>
        <begin position="231"/>
        <end position="251"/>
    </location>
</feature>
<dbReference type="EMBL" id="JAARXI010000006">
    <property type="protein sequence ID" value="MBC2117429.1"/>
    <property type="molecule type" value="Genomic_DNA"/>
</dbReference>
<dbReference type="EMBL" id="JAARSH010000001">
    <property type="protein sequence ID" value="MBC1614663.1"/>
    <property type="molecule type" value="Genomic_DNA"/>
</dbReference>
<dbReference type="PANTHER" id="PTHR30009:SF4">
    <property type="entry name" value="PTS SYSTEM N-ACETYLGLUCOSAMINE-SPECIFIC EIICBA COMPONENT"/>
    <property type="match status" value="1"/>
</dbReference>
<dbReference type="GO" id="GO:0016301">
    <property type="term" value="F:kinase activity"/>
    <property type="evidence" value="ECO:0007669"/>
    <property type="project" value="UniProtKB-KW"/>
</dbReference>
<dbReference type="GO" id="GO:0005886">
    <property type="term" value="C:plasma membrane"/>
    <property type="evidence" value="ECO:0007669"/>
    <property type="project" value="UniProtKB-SubCell"/>
</dbReference>
<dbReference type="Proteomes" id="UP000519573">
    <property type="component" value="Unassembled WGS sequence"/>
</dbReference>
<evidence type="ECO:0000313" key="32">
    <source>
        <dbReference type="Proteomes" id="UP000550367"/>
    </source>
</evidence>
<evidence type="ECO:0000313" key="26">
    <source>
        <dbReference type="Proteomes" id="UP000519573"/>
    </source>
</evidence>
<evidence type="ECO:0000256" key="1">
    <source>
        <dbReference type="ARBA" id="ARBA00004651"/>
    </source>
</evidence>
<keyword evidence="7 12" id="KW-0812">Transmembrane</keyword>
<reference evidence="15 25" key="1">
    <citation type="submission" date="2014-05" db="EMBL/GenBank/DDBJ databases">
        <title>Novel Listeriaceae from food processing environments.</title>
        <authorList>
            <person name="den Bakker H.C."/>
        </authorList>
    </citation>
    <scope>NUCLEOTIDE SEQUENCE [LARGE SCALE GENOMIC DNA]</scope>
    <source>
        <strain evidence="15 25">FSL A5-0281</strain>
    </source>
</reference>
<dbReference type="GO" id="GO:0015764">
    <property type="term" value="P:N-acetylglucosamine transport"/>
    <property type="evidence" value="ECO:0007669"/>
    <property type="project" value="TreeGrafter"/>
</dbReference>
<dbReference type="PANTHER" id="PTHR30009">
    <property type="entry name" value="CYTOCHROME C-TYPE SYNTHESIS PROTEIN AND PTS TRANSMEMBRANE COMPONENT"/>
    <property type="match status" value="1"/>
</dbReference>
<dbReference type="Proteomes" id="UP000548082">
    <property type="component" value="Unassembled WGS sequence"/>
</dbReference>
<dbReference type="EMBL" id="JAARVD010000001">
    <property type="protein sequence ID" value="MBC1795564.1"/>
    <property type="molecule type" value="Genomic_DNA"/>
</dbReference>
<feature type="transmembrane region" description="Helical" evidence="12">
    <location>
        <begin position="307"/>
        <end position="327"/>
    </location>
</feature>
<evidence type="ECO:0000313" key="27">
    <source>
        <dbReference type="Proteomes" id="UP000529446"/>
    </source>
</evidence>
<evidence type="ECO:0000313" key="33">
    <source>
        <dbReference type="Proteomes" id="UP000574104"/>
    </source>
</evidence>
<dbReference type="Proteomes" id="UP000574104">
    <property type="component" value="Unassembled WGS sequence"/>
</dbReference>
<evidence type="ECO:0000259" key="13">
    <source>
        <dbReference type="PROSITE" id="PS51098"/>
    </source>
</evidence>
<feature type="active site" description="Phosphocysteine intermediate; for EIIB activity" evidence="11">
    <location>
        <position position="429"/>
    </location>
</feature>
<evidence type="ECO:0000256" key="8">
    <source>
        <dbReference type="ARBA" id="ARBA00022777"/>
    </source>
</evidence>
<dbReference type="Proteomes" id="UP000529446">
    <property type="component" value="Unassembled WGS sequence"/>
</dbReference>
<evidence type="ECO:0000256" key="3">
    <source>
        <dbReference type="ARBA" id="ARBA00022475"/>
    </source>
</evidence>
<evidence type="ECO:0000313" key="28">
    <source>
        <dbReference type="Proteomes" id="UP000544413"/>
    </source>
</evidence>
<dbReference type="EMBL" id="JAARWW010000003">
    <property type="protein sequence ID" value="MBC2003777.1"/>
    <property type="molecule type" value="Genomic_DNA"/>
</dbReference>
<gene>
    <name evidence="15" type="ORF">EP57_10795</name>
    <name evidence="16" type="ORF">HB836_01620</name>
    <name evidence="18" type="ORF">HB904_00535</name>
    <name evidence="17" type="ORF">HB907_04755</name>
    <name evidence="24" type="ORF">HBP98_12525</name>
    <name evidence="19" type="ORF">HCA55_02450</name>
    <name evidence="20" type="ORF">HCA78_08370</name>
    <name evidence="21" type="ORF">HCB06_12440</name>
    <name evidence="23" type="ORF">HCB25_02730</name>
    <name evidence="22" type="ORF">HCB26_00945</name>
</gene>
<name>A0A099W5W4_9LIST</name>
<dbReference type="EMBL" id="JAARRU010000001">
    <property type="protein sequence ID" value="MBC1564705.1"/>
    <property type="molecule type" value="Genomic_DNA"/>
</dbReference>
<feature type="transmembrane region" description="Helical" evidence="12">
    <location>
        <begin position="333"/>
        <end position="355"/>
    </location>
</feature>
<dbReference type="SUPFAM" id="SSF55604">
    <property type="entry name" value="Glucose permease domain IIB"/>
    <property type="match status" value="1"/>
</dbReference>
<evidence type="ECO:0000313" key="29">
    <source>
        <dbReference type="Proteomes" id="UP000546244"/>
    </source>
</evidence>
<keyword evidence="10 12" id="KW-0472">Membrane</keyword>
<evidence type="ECO:0000256" key="12">
    <source>
        <dbReference type="SAM" id="Phobius"/>
    </source>
</evidence>
<dbReference type="EMBL" id="JAARYH010000001">
    <property type="protein sequence ID" value="MBC2165137.1"/>
    <property type="molecule type" value="Genomic_DNA"/>
</dbReference>
<sequence>MLGGLQKVGKALMLPIAVLPAAGLLNRLGADDVFNVPFIHAGGAALFDFLALLFAIGISIGLSKDNSGAAGLNGALVYFILNFGVIGVNDSIAMGVFAGFIAGLCAPILYNKLYDKKPFGNQTFFDGKHLAIIVNAVAALLLVAIFGWCWPTIQDWLDLLNGWITSAGAFGAGVFGLLNRGLIPTGLHHVLNSYLWFAYGDYTNPVTGVTATGDINRFFAGDPTAGTFQVGFFPIMMFALPGAALAMTLAAKKNKRKEVGGMMFSLAFTAFLTGITEPIEFTFMFIAPFLYGIHAVLTGVSMYITNLLGIKLGFTFSAGFIDFALNFTKGTKAWMLVPIGLVFAVVYFFLFYFIIKKFNLKTPGREDESELELAAEMDNVGVQEAAAALGSSEADFPVGGEKRDKYEVMAVGYLAGLGGPDNLVKVDNCTTRLRLQVKDSELLNEAQLKKSGARGVVKLNKENVQIIVGADVEFVADKMHDLTGK</sequence>
<evidence type="ECO:0000259" key="14">
    <source>
        <dbReference type="PROSITE" id="PS51103"/>
    </source>
</evidence>
<dbReference type="InterPro" id="IPR001996">
    <property type="entry name" value="PTS_IIB_1"/>
</dbReference>
<evidence type="ECO:0000313" key="16">
    <source>
        <dbReference type="EMBL" id="MBC1400278.1"/>
    </source>
</evidence>
<keyword evidence="6" id="KW-0598">Phosphotransferase system</keyword>
<feature type="domain" description="PTS EIIB type-1" evidence="13">
    <location>
        <begin position="407"/>
        <end position="485"/>
    </location>
</feature>
<evidence type="ECO:0000313" key="22">
    <source>
        <dbReference type="EMBL" id="MBC2165137.1"/>
    </source>
</evidence>
<keyword evidence="5" id="KW-0808">Transferase</keyword>
<dbReference type="EMBL" id="JAARYY010000001">
    <property type="protein sequence ID" value="MBC2242965.1"/>
    <property type="molecule type" value="Genomic_DNA"/>
</dbReference>
<dbReference type="Proteomes" id="UP000546806">
    <property type="component" value="Unassembled WGS sequence"/>
</dbReference>
<dbReference type="EMBL" id="JNFA01000024">
    <property type="protein sequence ID" value="KGL40377.1"/>
    <property type="molecule type" value="Genomic_DNA"/>
</dbReference>
<evidence type="ECO:0000256" key="11">
    <source>
        <dbReference type="PROSITE-ProRule" id="PRU00421"/>
    </source>
</evidence>
<dbReference type="Proteomes" id="UP000544413">
    <property type="component" value="Unassembled WGS sequence"/>
</dbReference>
<feature type="domain" description="PTS EIIC type-1" evidence="14">
    <location>
        <begin position="1"/>
        <end position="367"/>
    </location>
</feature>
<evidence type="ECO:0000313" key="20">
    <source>
        <dbReference type="EMBL" id="MBC2003777.1"/>
    </source>
</evidence>
<evidence type="ECO:0000256" key="9">
    <source>
        <dbReference type="ARBA" id="ARBA00022989"/>
    </source>
</evidence>
<evidence type="ECO:0000256" key="6">
    <source>
        <dbReference type="ARBA" id="ARBA00022683"/>
    </source>
</evidence>
<evidence type="ECO:0000313" key="17">
    <source>
        <dbReference type="EMBL" id="MBC1564705.1"/>
    </source>
</evidence>
<evidence type="ECO:0000256" key="5">
    <source>
        <dbReference type="ARBA" id="ARBA00022679"/>
    </source>
</evidence>
<evidence type="ECO:0000256" key="2">
    <source>
        <dbReference type="ARBA" id="ARBA00022448"/>
    </source>
</evidence>
<dbReference type="NCBIfam" id="TIGR00826">
    <property type="entry name" value="EIIB_glc"/>
    <property type="match status" value="1"/>
</dbReference>
<dbReference type="InterPro" id="IPR013013">
    <property type="entry name" value="PTS_EIIC_1"/>
</dbReference>
<evidence type="ECO:0000313" key="23">
    <source>
        <dbReference type="EMBL" id="MBC2242965.1"/>
    </source>
</evidence>
<feature type="transmembrane region" description="Helical" evidence="12">
    <location>
        <begin position="69"/>
        <end position="86"/>
    </location>
</feature>
<dbReference type="OrthoDB" id="9764327at2"/>
<dbReference type="InterPro" id="IPR003352">
    <property type="entry name" value="PTS_EIIC"/>
</dbReference>
<organism evidence="15 25">
    <name type="scientific">Listeria booriae</name>
    <dbReference type="NCBI Taxonomy" id="1552123"/>
    <lineage>
        <taxon>Bacteria</taxon>
        <taxon>Bacillati</taxon>
        <taxon>Bacillota</taxon>
        <taxon>Bacilli</taxon>
        <taxon>Bacillales</taxon>
        <taxon>Listeriaceae</taxon>
        <taxon>Listeria</taxon>
    </lineage>
</organism>
<dbReference type="EMBL" id="JAARPT010000001">
    <property type="protein sequence ID" value="MBC1400278.1"/>
    <property type="molecule type" value="Genomic_DNA"/>
</dbReference>
<dbReference type="PROSITE" id="PS01035">
    <property type="entry name" value="PTS_EIIB_TYPE_1_CYS"/>
    <property type="match status" value="1"/>
</dbReference>
<feature type="transmembrane region" description="Helical" evidence="12">
    <location>
        <begin position="40"/>
        <end position="62"/>
    </location>
</feature>
<keyword evidence="9 12" id="KW-1133">Transmembrane helix</keyword>
<dbReference type="InterPro" id="IPR050429">
    <property type="entry name" value="PTS_Glucose_EIICBA"/>
</dbReference>
<dbReference type="eggNOG" id="COG1264">
    <property type="taxonomic scope" value="Bacteria"/>
</dbReference>
<keyword evidence="8" id="KW-0418">Kinase</keyword>
<dbReference type="AlphaFoldDB" id="A0A099W5W4"/>
<evidence type="ECO:0000313" key="19">
    <source>
        <dbReference type="EMBL" id="MBC1795564.1"/>
    </source>
</evidence>
<comment type="subcellular location">
    <subcellularLocation>
        <location evidence="1">Cell membrane</location>
        <topology evidence="1">Multi-pass membrane protein</topology>
    </subcellularLocation>
</comment>
<dbReference type="EMBL" id="JAARMV010000003">
    <property type="protein sequence ID" value="MBC2372829.1"/>
    <property type="molecule type" value="Genomic_DNA"/>
</dbReference>
<dbReference type="Proteomes" id="UP000029844">
    <property type="component" value="Unassembled WGS sequence"/>
</dbReference>
<dbReference type="RefSeq" id="WP_036086558.1">
    <property type="nucleotide sequence ID" value="NZ_CBCSHQ010000002.1"/>
</dbReference>
<dbReference type="GO" id="GO:0009401">
    <property type="term" value="P:phosphoenolpyruvate-dependent sugar phosphotransferase system"/>
    <property type="evidence" value="ECO:0007669"/>
    <property type="project" value="UniProtKB-KW"/>
</dbReference>
<dbReference type="InterPro" id="IPR018113">
    <property type="entry name" value="PTrfase_EIIB_Cys"/>
</dbReference>
<dbReference type="PROSITE" id="PS51098">
    <property type="entry name" value="PTS_EIIB_TYPE_1"/>
    <property type="match status" value="1"/>
</dbReference>
<feature type="transmembrane region" description="Helical" evidence="12">
    <location>
        <begin position="92"/>
        <end position="110"/>
    </location>
</feature>
<evidence type="ECO:0000313" key="30">
    <source>
        <dbReference type="Proteomes" id="UP000546806"/>
    </source>
</evidence>
<evidence type="ECO:0000256" key="10">
    <source>
        <dbReference type="ARBA" id="ARBA00023136"/>
    </source>
</evidence>
<feature type="transmembrane region" description="Helical" evidence="12">
    <location>
        <begin position="130"/>
        <end position="153"/>
    </location>
</feature>
<keyword evidence="3" id="KW-1003">Cell membrane</keyword>
<evidence type="ECO:0000313" key="25">
    <source>
        <dbReference type="Proteomes" id="UP000029844"/>
    </source>
</evidence>
<comment type="caution">
    <text evidence="15">The sequence shown here is derived from an EMBL/GenBank/DDBJ whole genome shotgun (WGS) entry which is preliminary data.</text>
</comment>
<evidence type="ECO:0000313" key="34">
    <source>
        <dbReference type="Proteomes" id="UP000586951"/>
    </source>
</evidence>
<dbReference type="GO" id="GO:0090563">
    <property type="term" value="F:protein-phosphocysteine-sugar phosphotransferase activity"/>
    <property type="evidence" value="ECO:0007669"/>
    <property type="project" value="TreeGrafter"/>
</dbReference>
<dbReference type="InterPro" id="IPR036878">
    <property type="entry name" value="Glu_permease_IIB"/>
</dbReference>
<dbReference type="GO" id="GO:0008982">
    <property type="term" value="F:protein-N(PI)-phosphohistidine-sugar phosphotransferase activity"/>
    <property type="evidence" value="ECO:0007669"/>
    <property type="project" value="InterPro"/>
</dbReference>
<evidence type="ECO:0000256" key="4">
    <source>
        <dbReference type="ARBA" id="ARBA00022597"/>
    </source>
</evidence>
<evidence type="ECO:0000313" key="21">
    <source>
        <dbReference type="EMBL" id="MBC2117429.1"/>
    </source>
</evidence>
<dbReference type="Proteomes" id="UP000586951">
    <property type="component" value="Unassembled WGS sequence"/>
</dbReference>
<dbReference type="PROSITE" id="PS51103">
    <property type="entry name" value="PTS_EIIC_TYPE_1"/>
    <property type="match status" value="1"/>
</dbReference>
<accession>A0A099W5W4</accession>
<dbReference type="GeneID" id="58717855"/>
<evidence type="ECO:0000313" key="31">
    <source>
        <dbReference type="Proteomes" id="UP000548082"/>
    </source>
</evidence>
<dbReference type="CDD" id="cd00212">
    <property type="entry name" value="PTS_IIB_glc"/>
    <property type="match status" value="1"/>
</dbReference>
<dbReference type="eggNOG" id="COG1263">
    <property type="taxonomic scope" value="Bacteria"/>
</dbReference>
<protein>
    <submittedName>
        <fullName evidence="15">PTS mannose transporter subunit IIC</fullName>
    </submittedName>
    <submittedName>
        <fullName evidence="16">PTS transporter subunit EIIC</fullName>
    </submittedName>
</protein>
<dbReference type="STRING" id="1552123.EP57_10795"/>
<keyword evidence="2" id="KW-0813">Transport</keyword>
<dbReference type="Proteomes" id="UP000546244">
    <property type="component" value="Unassembled WGS sequence"/>
</dbReference>
<dbReference type="Gene3D" id="3.30.1360.60">
    <property type="entry name" value="Glucose permease domain IIB"/>
    <property type="match status" value="1"/>
</dbReference>
<reference evidence="26 27" key="2">
    <citation type="submission" date="2020-03" db="EMBL/GenBank/DDBJ databases">
        <title>Soil Listeria distribution.</title>
        <authorList>
            <person name="Liao J."/>
            <person name="Wiedmann M."/>
        </authorList>
    </citation>
    <scope>NUCLEOTIDE SEQUENCE [LARGE SCALE GENOMIC DNA]</scope>
    <source>
        <strain evidence="23 32">FSL L7-0153</strain>
        <strain evidence="22 26">FSL L7-0245</strain>
        <strain evidence="21 27">FSL L7-0360</strain>
        <strain evidence="20 30">FSL L7-0435</strain>
        <strain evidence="19 31">FSL L7-0990</strain>
        <strain evidence="18 33">FSL L7-1299</strain>
        <strain evidence="17 34">FSL L7-1427</strain>
        <strain evidence="16 28">FSL L7-1658</strain>
        <strain evidence="24 29">FSL L7-1850</strain>
    </source>
</reference>
<evidence type="ECO:0000313" key="15">
    <source>
        <dbReference type="EMBL" id="KGL40377.1"/>
    </source>
</evidence>